<dbReference type="CDD" id="cd10334">
    <property type="entry name" value="SLC6sbd_u1"/>
    <property type="match status" value="1"/>
</dbReference>
<proteinExistence type="predicted"/>
<evidence type="ECO:0000313" key="7">
    <source>
        <dbReference type="EMBL" id="NYI69474.1"/>
    </source>
</evidence>
<feature type="transmembrane region" description="Helical" evidence="6">
    <location>
        <begin position="264"/>
        <end position="290"/>
    </location>
</feature>
<feature type="transmembrane region" description="Helical" evidence="6">
    <location>
        <begin position="327"/>
        <end position="351"/>
    </location>
</feature>
<reference evidence="7 8" key="1">
    <citation type="submission" date="2020-07" db="EMBL/GenBank/DDBJ databases">
        <title>Sequencing the genomes of 1000 actinobacteria strains.</title>
        <authorList>
            <person name="Klenk H.-P."/>
        </authorList>
    </citation>
    <scope>NUCLEOTIDE SEQUENCE [LARGE SCALE GENOMIC DNA]</scope>
    <source>
        <strain evidence="7 8">DSM 103164</strain>
    </source>
</reference>
<dbReference type="PROSITE" id="PS50267">
    <property type="entry name" value="NA_NEUROTRAN_SYMP_3"/>
    <property type="match status" value="1"/>
</dbReference>
<dbReference type="NCBIfam" id="NF037979">
    <property type="entry name" value="Na_transp"/>
    <property type="match status" value="1"/>
</dbReference>
<dbReference type="Pfam" id="PF00209">
    <property type="entry name" value="SNF"/>
    <property type="match status" value="1"/>
</dbReference>
<dbReference type="Proteomes" id="UP000527616">
    <property type="component" value="Unassembled WGS sequence"/>
</dbReference>
<accession>A0A7Z0D613</accession>
<feature type="transmembrane region" description="Helical" evidence="6">
    <location>
        <begin position="435"/>
        <end position="455"/>
    </location>
</feature>
<dbReference type="PANTHER" id="PTHR42948">
    <property type="entry name" value="TRANSPORTER"/>
    <property type="match status" value="1"/>
</dbReference>
<feature type="transmembrane region" description="Helical" evidence="6">
    <location>
        <begin position="21"/>
        <end position="39"/>
    </location>
</feature>
<feature type="transmembrane region" description="Helical" evidence="6">
    <location>
        <begin position="226"/>
        <end position="252"/>
    </location>
</feature>
<feature type="transmembrane region" description="Helical" evidence="6">
    <location>
        <begin position="150"/>
        <end position="172"/>
    </location>
</feature>
<evidence type="ECO:0000256" key="5">
    <source>
        <dbReference type="ARBA" id="ARBA00023136"/>
    </source>
</evidence>
<dbReference type="PANTHER" id="PTHR42948:SF1">
    <property type="entry name" value="TRANSPORTER"/>
    <property type="match status" value="1"/>
</dbReference>
<dbReference type="InterPro" id="IPR037272">
    <property type="entry name" value="SNS_sf"/>
</dbReference>
<evidence type="ECO:0000256" key="2">
    <source>
        <dbReference type="ARBA" id="ARBA00022448"/>
    </source>
</evidence>
<evidence type="ECO:0000256" key="1">
    <source>
        <dbReference type="ARBA" id="ARBA00004141"/>
    </source>
</evidence>
<dbReference type="RefSeq" id="WP_179443547.1">
    <property type="nucleotide sequence ID" value="NZ_JACBZS010000001.1"/>
</dbReference>
<feature type="transmembrane region" description="Helical" evidence="6">
    <location>
        <begin position="184"/>
        <end position="206"/>
    </location>
</feature>
<evidence type="ECO:0000313" key="8">
    <source>
        <dbReference type="Proteomes" id="UP000527616"/>
    </source>
</evidence>
<evidence type="ECO:0000256" key="6">
    <source>
        <dbReference type="SAM" id="Phobius"/>
    </source>
</evidence>
<evidence type="ECO:0000256" key="3">
    <source>
        <dbReference type="ARBA" id="ARBA00022692"/>
    </source>
</evidence>
<comment type="caution">
    <text evidence="7">The sequence shown here is derived from an EMBL/GenBank/DDBJ whole genome shotgun (WGS) entry which is preliminary data.</text>
</comment>
<keyword evidence="8" id="KW-1185">Reference proteome</keyword>
<organism evidence="7 8">
    <name type="scientific">Naumannella cuiyingiana</name>
    <dbReference type="NCBI Taxonomy" id="1347891"/>
    <lineage>
        <taxon>Bacteria</taxon>
        <taxon>Bacillati</taxon>
        <taxon>Actinomycetota</taxon>
        <taxon>Actinomycetes</taxon>
        <taxon>Propionibacteriales</taxon>
        <taxon>Propionibacteriaceae</taxon>
        <taxon>Naumannella</taxon>
    </lineage>
</organism>
<keyword evidence="2" id="KW-0813">Transport</keyword>
<keyword evidence="5 6" id="KW-0472">Membrane</keyword>
<dbReference type="GO" id="GO:0016020">
    <property type="term" value="C:membrane"/>
    <property type="evidence" value="ECO:0007669"/>
    <property type="project" value="UniProtKB-SubCell"/>
</dbReference>
<feature type="transmembrane region" description="Helical" evidence="6">
    <location>
        <begin position="363"/>
        <end position="385"/>
    </location>
</feature>
<dbReference type="SUPFAM" id="SSF161070">
    <property type="entry name" value="SNF-like"/>
    <property type="match status" value="1"/>
</dbReference>
<dbReference type="AlphaFoldDB" id="A0A7Z0D613"/>
<keyword evidence="4 6" id="KW-1133">Transmembrane helix</keyword>
<gene>
    <name evidence="7" type="ORF">GGQ54_000034</name>
</gene>
<dbReference type="InterPro" id="IPR000175">
    <property type="entry name" value="Na/ntran_symport"/>
</dbReference>
<feature type="transmembrane region" description="Helical" evidence="6">
    <location>
        <begin position="51"/>
        <end position="72"/>
    </location>
</feature>
<protein>
    <submittedName>
        <fullName evidence="7">NSS family neurotransmitter:Na+ symporter</fullName>
    </submittedName>
</protein>
<dbReference type="EMBL" id="JACBZS010000001">
    <property type="protein sequence ID" value="NYI69474.1"/>
    <property type="molecule type" value="Genomic_DNA"/>
</dbReference>
<sequence length="518" mass="55260">MANQPAVDRPPREQWSGQAGFLFAAIGSAIGLGNIWRFPGVAYSNGGGAFLIPYLVALLVVGIPILLLDYALGHRYRGSAPTTMRRLWRPAETLGWFQVMIAFVIATFYAVIIAWALRYTIFSLTLAWGDDPATFFTEDFLQAAGEGVSLAFVPGVLVPLLVVWVIVVGILAMGVRNGLERANVIFLPLLFLAFGILVVRALFLPGAAEGLNALFTPDFAALADPAVWIAAFGQIFFSLSIAFGIMITYASYLKRRSNLTGTGLTAAFANSSFELLAGLGVFAVLGFMSLQSQTPIDEMSITGVGLSFIAFPQIISLMPGGALIGTLFFGSLVVAGLTSLISVVQVISAAFQDRFGLTARTGALAVGIPCAIVSCLLFSTTTGLVTLDTVDKFTNEFGIVGSAIATVVIVGHLARQTPALRAHLNDVSRPRIGSWWEVLIKWLIPAVLLIMLLWSGYGVVTEGYEGYAGWFLGVFGWGALLFMLVMACVLTALPRRPDEDAEFAATEAGGTTGQTKED</sequence>
<feature type="transmembrane region" description="Helical" evidence="6">
    <location>
        <begin position="93"/>
        <end position="117"/>
    </location>
</feature>
<feature type="transmembrane region" description="Helical" evidence="6">
    <location>
        <begin position="467"/>
        <end position="493"/>
    </location>
</feature>
<evidence type="ECO:0000256" key="4">
    <source>
        <dbReference type="ARBA" id="ARBA00022989"/>
    </source>
</evidence>
<name>A0A7Z0D613_9ACTN</name>
<dbReference type="PRINTS" id="PR00176">
    <property type="entry name" value="NANEUSMPORT"/>
</dbReference>
<keyword evidence="3 6" id="KW-0812">Transmembrane</keyword>
<comment type="subcellular location">
    <subcellularLocation>
        <location evidence="1">Membrane</location>
        <topology evidence="1">Multi-pass membrane protein</topology>
    </subcellularLocation>
</comment>
<feature type="transmembrane region" description="Helical" evidence="6">
    <location>
        <begin position="397"/>
        <end position="414"/>
    </location>
</feature>